<name>A0ABR5AC97_9BACL</name>
<sequence length="213" mass="24448">MILRAQRGGSEGIKAANDLLYHIAHEYRERKLHKFFAPGMPYADRDDIRQAFLIGCYAGIMKARLNIGDPLAFILNKGLWAVADVIRRDGQKELQQECSGCHATSKPNRVHGRYVCRRCESDQVELRRRVIPHAETIEVTGHNQDDRLTVQEFHDQLTGCKRDVFDLIMRGYDRDNCRNYLKEIGQILGISAANANLRLQQIREAWVQYQAPG</sequence>
<reference evidence="1 2" key="1">
    <citation type="submission" date="2014-12" db="EMBL/GenBank/DDBJ databases">
        <title>Draft genome sequence of Paenibacillus kamchatkensis strain B-2647.</title>
        <authorList>
            <person name="Karlyshev A.V."/>
            <person name="Kudryashova E.B."/>
        </authorList>
    </citation>
    <scope>NUCLEOTIDE SEQUENCE [LARGE SCALE GENOMIC DNA]</scope>
    <source>
        <strain evidence="1 2">VKM B-2647</strain>
    </source>
</reference>
<dbReference type="Proteomes" id="UP000031967">
    <property type="component" value="Unassembled WGS sequence"/>
</dbReference>
<proteinExistence type="predicted"/>
<accession>A0ABR5AC97</accession>
<evidence type="ECO:0000313" key="2">
    <source>
        <dbReference type="Proteomes" id="UP000031967"/>
    </source>
</evidence>
<evidence type="ECO:0008006" key="3">
    <source>
        <dbReference type="Google" id="ProtNLM"/>
    </source>
</evidence>
<keyword evidence="2" id="KW-1185">Reference proteome</keyword>
<dbReference type="RefSeq" id="WP_041052108.1">
    <property type="nucleotide sequence ID" value="NZ_JXAK01000083.1"/>
</dbReference>
<gene>
    <name evidence="1" type="ORF">SD70_29360</name>
</gene>
<organism evidence="1 2">
    <name type="scientific">Gordoniibacillus kamchatkensis</name>
    <dbReference type="NCBI Taxonomy" id="1590651"/>
    <lineage>
        <taxon>Bacteria</taxon>
        <taxon>Bacillati</taxon>
        <taxon>Bacillota</taxon>
        <taxon>Bacilli</taxon>
        <taxon>Bacillales</taxon>
        <taxon>Paenibacillaceae</taxon>
        <taxon>Gordoniibacillus</taxon>
    </lineage>
</organism>
<dbReference type="EMBL" id="JXAK01000083">
    <property type="protein sequence ID" value="KIL38007.1"/>
    <property type="molecule type" value="Genomic_DNA"/>
</dbReference>
<evidence type="ECO:0000313" key="1">
    <source>
        <dbReference type="EMBL" id="KIL38007.1"/>
    </source>
</evidence>
<comment type="caution">
    <text evidence="1">The sequence shown here is derived from an EMBL/GenBank/DDBJ whole genome shotgun (WGS) entry which is preliminary data.</text>
</comment>
<protein>
    <recommendedName>
        <fullName evidence="3">Sigma-70 family RNA polymerase sigma factor</fullName>
    </recommendedName>
</protein>